<evidence type="ECO:0000313" key="11">
    <source>
        <dbReference type="EMBL" id="GAN79981.1"/>
    </source>
</evidence>
<comment type="caution">
    <text evidence="11">The sequence shown here is derived from an EMBL/GenBank/DDBJ whole genome shotgun (WGS) entry which is preliminary data.</text>
</comment>
<evidence type="ECO:0000259" key="10">
    <source>
        <dbReference type="PROSITE" id="PS50885"/>
    </source>
</evidence>
<gene>
    <name evidence="11" type="ORF">Aam_034_125</name>
</gene>
<dbReference type="InterPro" id="IPR033463">
    <property type="entry name" value="sCache_3"/>
</dbReference>
<dbReference type="GO" id="GO:0007165">
    <property type="term" value="P:signal transduction"/>
    <property type="evidence" value="ECO:0007669"/>
    <property type="project" value="UniProtKB-KW"/>
</dbReference>
<proteinExistence type="inferred from homology"/>
<dbReference type="CDD" id="cd11386">
    <property type="entry name" value="MCP_signal"/>
    <property type="match status" value="1"/>
</dbReference>
<dbReference type="EMBL" id="BANC01000034">
    <property type="protein sequence ID" value="GAN79981.1"/>
    <property type="molecule type" value="Genomic_DNA"/>
</dbReference>
<evidence type="ECO:0000313" key="12">
    <source>
        <dbReference type="Proteomes" id="UP000032668"/>
    </source>
</evidence>
<evidence type="ECO:0000256" key="2">
    <source>
        <dbReference type="ARBA" id="ARBA00022475"/>
    </source>
</evidence>
<dbReference type="STRING" id="1120923.SAMN02746095_00799"/>
<keyword evidence="3" id="KW-0145">Chemotaxis</keyword>
<evidence type="ECO:0000259" key="9">
    <source>
        <dbReference type="PROSITE" id="PS50111"/>
    </source>
</evidence>
<dbReference type="PRINTS" id="PR00260">
    <property type="entry name" value="CHEMTRNSDUCR"/>
</dbReference>
<evidence type="ECO:0000256" key="4">
    <source>
        <dbReference type="ARBA" id="ARBA00022692"/>
    </source>
</evidence>
<dbReference type="AlphaFoldDB" id="A0A0D6PF45"/>
<dbReference type="PROSITE" id="PS50885">
    <property type="entry name" value="HAMP"/>
    <property type="match status" value="1"/>
</dbReference>
<evidence type="ECO:0000256" key="6">
    <source>
        <dbReference type="ARBA" id="ARBA00023136"/>
    </source>
</evidence>
<dbReference type="GO" id="GO:0004888">
    <property type="term" value="F:transmembrane signaling receptor activity"/>
    <property type="evidence" value="ECO:0007669"/>
    <property type="project" value="InterPro"/>
</dbReference>
<keyword evidence="12" id="KW-1185">Reference proteome</keyword>
<dbReference type="PROSITE" id="PS50111">
    <property type="entry name" value="CHEMOTAXIS_TRANSDUC_2"/>
    <property type="match status" value="1"/>
</dbReference>
<keyword evidence="6" id="KW-0472">Membrane</keyword>
<dbReference type="Pfam" id="PF17202">
    <property type="entry name" value="sCache_3_3"/>
    <property type="match status" value="1"/>
</dbReference>
<keyword evidence="5" id="KW-1133">Transmembrane helix</keyword>
<dbReference type="Proteomes" id="UP000032668">
    <property type="component" value="Unassembled WGS sequence"/>
</dbReference>
<dbReference type="PANTHER" id="PTHR43531">
    <property type="entry name" value="PROTEIN ICFG"/>
    <property type="match status" value="1"/>
</dbReference>
<dbReference type="RefSeq" id="WP_052948339.1">
    <property type="nucleotide sequence ID" value="NZ_BANC01000034.1"/>
</dbReference>
<name>A0A0D6PF45_9PROT</name>
<evidence type="ECO:0000256" key="3">
    <source>
        <dbReference type="ARBA" id="ARBA00022500"/>
    </source>
</evidence>
<dbReference type="Pfam" id="PF00015">
    <property type="entry name" value="MCPsignal"/>
    <property type="match status" value="1"/>
</dbReference>
<dbReference type="InterPro" id="IPR029151">
    <property type="entry name" value="Sensor-like_sf"/>
</dbReference>
<evidence type="ECO:0000256" key="7">
    <source>
        <dbReference type="ARBA" id="ARBA00029447"/>
    </source>
</evidence>
<dbReference type="InterPro" id="IPR051310">
    <property type="entry name" value="MCP_chemotaxis"/>
</dbReference>
<dbReference type="InterPro" id="IPR004089">
    <property type="entry name" value="MCPsignal_dom"/>
</dbReference>
<sequence length="555" mass="59910">MAYIMLLLEAGILALAAWLWFRRRQNALLANMVRLARAAEQDQAALQAQLGLDRNIDLLRAKLSKLGAPRLEGDRLFFGQTCVNGDVKIVDEVRTAHGGVATIFMRDQRVATNVVAENGQRAIGTNLARGAVYDAVFTAKASFRGEAEILGERYYTYYEPVLSGGAVIGVLFVGVKKNDVKSEIVDPQDFPAALSVLSQMNTVAKATTMEALTQRQNYEDVRRHDEDARRAKTEAQRVAMEVISTALGELARGNLGYRLTTRLDAAYETLRTDLNQAFEKLSTAMQAIGQTAGGVTNSAREIRQASDDLSRRTEQQAATLEQTAAALSEISGSIRTTFEDVKHTQMLAAGARNRVDQSGAVLVDATRAMQRIEEASGRIGEIIVVIDEIAFQTSLLALNAGVEAARAGEAGRGFAVVATEIRGLAQRSADASKEIKNLITNAGTQVEDGVKLVHGVAALMAEIVAEVQKIDQDVQGISGKTAQQSAGLAEISGAVNQMDQVTQQNAAMVEETTAVSHALEEQANDLTGMMEQFSLEDSAATRQDRIVKRLVQEVS</sequence>
<feature type="domain" description="HAMP" evidence="10">
    <location>
        <begin position="234"/>
        <end position="286"/>
    </location>
</feature>
<accession>A0A0D6PF45</accession>
<evidence type="ECO:0000256" key="5">
    <source>
        <dbReference type="ARBA" id="ARBA00022989"/>
    </source>
</evidence>
<keyword evidence="2" id="KW-1003">Cell membrane</keyword>
<evidence type="ECO:0000256" key="1">
    <source>
        <dbReference type="ARBA" id="ARBA00004651"/>
    </source>
</evidence>
<dbReference type="InterPro" id="IPR003660">
    <property type="entry name" value="HAMP_dom"/>
</dbReference>
<keyword evidence="4" id="KW-0812">Transmembrane</keyword>
<dbReference type="SMART" id="SM00283">
    <property type="entry name" value="MA"/>
    <property type="match status" value="1"/>
</dbReference>
<keyword evidence="8" id="KW-0807">Transducer</keyword>
<dbReference type="InterPro" id="IPR004090">
    <property type="entry name" value="Chemotax_Me-accpt_rcpt"/>
</dbReference>
<dbReference type="GO" id="GO:0005886">
    <property type="term" value="C:plasma membrane"/>
    <property type="evidence" value="ECO:0007669"/>
    <property type="project" value="UniProtKB-SubCell"/>
</dbReference>
<dbReference type="PANTHER" id="PTHR43531:SF11">
    <property type="entry name" value="METHYL-ACCEPTING CHEMOTAXIS PROTEIN 3"/>
    <property type="match status" value="1"/>
</dbReference>
<dbReference type="GO" id="GO:0006935">
    <property type="term" value="P:chemotaxis"/>
    <property type="evidence" value="ECO:0007669"/>
    <property type="project" value="UniProtKB-KW"/>
</dbReference>
<dbReference type="OrthoDB" id="8320983at2"/>
<dbReference type="SUPFAM" id="SSF103190">
    <property type="entry name" value="Sensory domain-like"/>
    <property type="match status" value="1"/>
</dbReference>
<protein>
    <submittedName>
        <fullName evidence="11">Methyl-accepting chemotaxis sensory transducer</fullName>
    </submittedName>
</protein>
<dbReference type="Gene3D" id="1.10.287.950">
    <property type="entry name" value="Methyl-accepting chemotaxis protein"/>
    <property type="match status" value="1"/>
</dbReference>
<dbReference type="SUPFAM" id="SSF58104">
    <property type="entry name" value="Methyl-accepting chemotaxis protein (MCP) signaling domain"/>
    <property type="match status" value="1"/>
</dbReference>
<comment type="subcellular location">
    <subcellularLocation>
        <location evidence="1">Cell membrane</location>
        <topology evidence="1">Multi-pass membrane protein</topology>
    </subcellularLocation>
</comment>
<evidence type="ECO:0000256" key="8">
    <source>
        <dbReference type="PROSITE-ProRule" id="PRU00284"/>
    </source>
</evidence>
<feature type="domain" description="Methyl-accepting transducer" evidence="9">
    <location>
        <begin position="291"/>
        <end position="520"/>
    </location>
</feature>
<comment type="similarity">
    <text evidence="7">Belongs to the methyl-accepting chemotaxis (MCP) protein family.</text>
</comment>
<organism evidence="11 12">
    <name type="scientific">Acidocella aminolytica 101 = DSM 11237</name>
    <dbReference type="NCBI Taxonomy" id="1120923"/>
    <lineage>
        <taxon>Bacteria</taxon>
        <taxon>Pseudomonadati</taxon>
        <taxon>Pseudomonadota</taxon>
        <taxon>Alphaproteobacteria</taxon>
        <taxon>Acetobacterales</taxon>
        <taxon>Acidocellaceae</taxon>
        <taxon>Acidocella</taxon>
    </lineage>
</organism>
<reference evidence="11 12" key="1">
    <citation type="submission" date="2012-11" db="EMBL/GenBank/DDBJ databases">
        <title>Whole genome sequence of Acidocella aminolytica 101 = DSM 11237.</title>
        <authorList>
            <person name="Azuma Y."/>
            <person name="Higashiura N."/>
            <person name="Hirakawa H."/>
            <person name="Matsushita K."/>
        </authorList>
    </citation>
    <scope>NUCLEOTIDE SEQUENCE [LARGE SCALE GENOMIC DNA]</scope>
    <source>
        <strain evidence="12">101 / DSM 11237</strain>
    </source>
</reference>